<name>A0AAD4L2U6_9EURO</name>
<proteinExistence type="predicted"/>
<sequence>MFRHVLETNLWLYALRKENALAPYNDQGLVVLSHLSLINCTICGSAGSSVISQSRESNNSGCSDMMQVELESKSNVQCQWAPTIKKICSFHSLGGVSNDSPGVLPTSECHRRHQHKQHGAGAEMQRVTKDRKSIRLKNTGKRVTVANHAGATNGGEWSPSA</sequence>
<dbReference type="EMBL" id="JAJTJA010000001">
    <property type="protein sequence ID" value="KAH8704902.1"/>
    <property type="molecule type" value="Genomic_DNA"/>
</dbReference>
<keyword evidence="2" id="KW-1185">Reference proteome</keyword>
<dbReference type="AlphaFoldDB" id="A0AAD4L2U6"/>
<reference evidence="1" key="1">
    <citation type="submission" date="2021-12" db="EMBL/GenBank/DDBJ databases">
        <title>Convergent genome expansion in fungi linked to evolution of root-endophyte symbiosis.</title>
        <authorList>
            <consortium name="DOE Joint Genome Institute"/>
            <person name="Ke Y.-H."/>
            <person name="Bonito G."/>
            <person name="Liao H.-L."/>
            <person name="Looney B."/>
            <person name="Rojas-Flechas A."/>
            <person name="Nash J."/>
            <person name="Hameed K."/>
            <person name="Schadt C."/>
            <person name="Martin F."/>
            <person name="Crous P.W."/>
            <person name="Miettinen O."/>
            <person name="Magnuson J.K."/>
            <person name="Labbe J."/>
            <person name="Jacobson D."/>
            <person name="Doktycz M.J."/>
            <person name="Veneault-Fourrey C."/>
            <person name="Kuo A."/>
            <person name="Mondo S."/>
            <person name="Calhoun S."/>
            <person name="Riley R."/>
            <person name="Ohm R."/>
            <person name="LaButti K."/>
            <person name="Andreopoulos B."/>
            <person name="Pangilinan J."/>
            <person name="Nolan M."/>
            <person name="Tritt A."/>
            <person name="Clum A."/>
            <person name="Lipzen A."/>
            <person name="Daum C."/>
            <person name="Barry K."/>
            <person name="Grigoriev I.V."/>
            <person name="Vilgalys R."/>
        </authorList>
    </citation>
    <scope>NUCLEOTIDE SEQUENCE</scope>
    <source>
        <strain evidence="1">PMI_201</strain>
    </source>
</reference>
<gene>
    <name evidence="1" type="ORF">BGW36DRAFT_3524</name>
</gene>
<evidence type="ECO:0000313" key="1">
    <source>
        <dbReference type="EMBL" id="KAH8704902.1"/>
    </source>
</evidence>
<dbReference type="Proteomes" id="UP001201262">
    <property type="component" value="Unassembled WGS sequence"/>
</dbReference>
<protein>
    <submittedName>
        <fullName evidence="1">Uncharacterized protein</fullName>
    </submittedName>
</protein>
<organism evidence="1 2">
    <name type="scientific">Talaromyces proteolyticus</name>
    <dbReference type="NCBI Taxonomy" id="1131652"/>
    <lineage>
        <taxon>Eukaryota</taxon>
        <taxon>Fungi</taxon>
        <taxon>Dikarya</taxon>
        <taxon>Ascomycota</taxon>
        <taxon>Pezizomycotina</taxon>
        <taxon>Eurotiomycetes</taxon>
        <taxon>Eurotiomycetidae</taxon>
        <taxon>Eurotiales</taxon>
        <taxon>Trichocomaceae</taxon>
        <taxon>Talaromyces</taxon>
        <taxon>Talaromyces sect. Bacilispori</taxon>
    </lineage>
</organism>
<evidence type="ECO:0000313" key="2">
    <source>
        <dbReference type="Proteomes" id="UP001201262"/>
    </source>
</evidence>
<dbReference type="GeneID" id="70243670"/>
<comment type="caution">
    <text evidence="1">The sequence shown here is derived from an EMBL/GenBank/DDBJ whole genome shotgun (WGS) entry which is preliminary data.</text>
</comment>
<accession>A0AAD4L2U6</accession>
<dbReference type="RefSeq" id="XP_046077523.1">
    <property type="nucleotide sequence ID" value="XM_046213383.1"/>
</dbReference>